<dbReference type="PANTHER" id="PTHR13313:SF0">
    <property type="entry name" value="CYTOCHROME C OXIDASE SUBUNIT 7C, MITOCHONDRIAL"/>
    <property type="match status" value="1"/>
</dbReference>
<evidence type="ECO:0000256" key="10">
    <source>
        <dbReference type="SAM" id="Phobius"/>
    </source>
</evidence>
<feature type="transmembrane region" description="Helical" evidence="10">
    <location>
        <begin position="61"/>
        <end position="82"/>
    </location>
</feature>
<keyword evidence="9 10" id="KW-0472">Membrane</keyword>
<evidence type="ECO:0000256" key="1">
    <source>
        <dbReference type="ARBA" id="ARBA00004434"/>
    </source>
</evidence>
<sequence>MSSARLVLRSALPVLRQTRLSSHSVKEGQLQLAKFQGQTPTGFINDGWALSRVPFNVRNKWLFATKAITFLAIGFWAPFIVVEYQLRKANQ</sequence>
<reference evidence="11" key="1">
    <citation type="journal article" date="2013" name="Genetics">
        <title>The draft genome and transcriptome of Panagrellus redivivus are shaped by the harsh demands of a free-living lifestyle.</title>
        <authorList>
            <person name="Srinivasan J."/>
            <person name="Dillman A.R."/>
            <person name="Macchietto M.G."/>
            <person name="Heikkinen L."/>
            <person name="Lakso M."/>
            <person name="Fracchia K.M."/>
            <person name="Antoshechkin I."/>
            <person name="Mortazavi A."/>
            <person name="Wong G."/>
            <person name="Sternberg P.W."/>
        </authorList>
    </citation>
    <scope>NUCLEOTIDE SEQUENCE [LARGE SCALE GENOMIC DNA]</scope>
    <source>
        <strain evidence="11">MT8872</strain>
    </source>
</reference>
<dbReference type="InterPro" id="IPR004202">
    <property type="entry name" value="COX7C/Cox8"/>
</dbReference>
<dbReference type="InterPro" id="IPR036636">
    <property type="entry name" value="COX7C/Cox8_sf"/>
</dbReference>
<evidence type="ECO:0000256" key="5">
    <source>
        <dbReference type="ARBA" id="ARBA00022792"/>
    </source>
</evidence>
<evidence type="ECO:0000256" key="4">
    <source>
        <dbReference type="ARBA" id="ARBA00022692"/>
    </source>
</evidence>
<dbReference type="AlphaFoldDB" id="A0A7E4UQZ4"/>
<accession>A0A7E4UQZ4</accession>
<evidence type="ECO:0000313" key="11">
    <source>
        <dbReference type="Proteomes" id="UP000492821"/>
    </source>
</evidence>
<dbReference type="GO" id="GO:0005743">
    <property type="term" value="C:mitochondrial inner membrane"/>
    <property type="evidence" value="ECO:0007669"/>
    <property type="project" value="UniProtKB-SubCell"/>
</dbReference>
<protein>
    <submittedName>
        <fullName evidence="12">Cytochrome c oxidase polypeptide VIIc</fullName>
    </submittedName>
</protein>
<keyword evidence="5" id="KW-0999">Mitochondrion inner membrane</keyword>
<evidence type="ECO:0000256" key="2">
    <source>
        <dbReference type="ARBA" id="ARBA00004673"/>
    </source>
</evidence>
<comment type="subcellular location">
    <subcellularLocation>
        <location evidence="1">Mitochondrion inner membrane</location>
        <topology evidence="1">Single-pass membrane protein</topology>
    </subcellularLocation>
</comment>
<organism evidence="11 12">
    <name type="scientific">Panagrellus redivivus</name>
    <name type="common">Microworm</name>
    <dbReference type="NCBI Taxonomy" id="6233"/>
    <lineage>
        <taxon>Eukaryota</taxon>
        <taxon>Metazoa</taxon>
        <taxon>Ecdysozoa</taxon>
        <taxon>Nematoda</taxon>
        <taxon>Chromadorea</taxon>
        <taxon>Rhabditida</taxon>
        <taxon>Tylenchina</taxon>
        <taxon>Panagrolaimomorpha</taxon>
        <taxon>Panagrolaimoidea</taxon>
        <taxon>Panagrolaimidae</taxon>
        <taxon>Panagrellus</taxon>
    </lineage>
</organism>
<comment type="pathway">
    <text evidence="2">Energy metabolism; oxidative phosphorylation.</text>
</comment>
<evidence type="ECO:0000256" key="7">
    <source>
        <dbReference type="ARBA" id="ARBA00022989"/>
    </source>
</evidence>
<dbReference type="UniPathway" id="UPA00705"/>
<keyword evidence="8" id="KW-0496">Mitochondrion</keyword>
<dbReference type="WBParaSite" id="Pan_g11748.t1">
    <property type="protein sequence ID" value="Pan_g11748.t1"/>
    <property type="gene ID" value="Pan_g11748"/>
</dbReference>
<comment type="similarity">
    <text evidence="3">Belongs to the cytochrome c oxidase VIIc family.</text>
</comment>
<evidence type="ECO:0000256" key="8">
    <source>
        <dbReference type="ARBA" id="ARBA00023128"/>
    </source>
</evidence>
<reference evidence="12" key="2">
    <citation type="submission" date="2020-10" db="UniProtKB">
        <authorList>
            <consortium name="WormBaseParasite"/>
        </authorList>
    </citation>
    <scope>IDENTIFICATION</scope>
</reference>
<dbReference type="Proteomes" id="UP000492821">
    <property type="component" value="Unassembled WGS sequence"/>
</dbReference>
<dbReference type="PANTHER" id="PTHR13313">
    <property type="entry name" value="CYTOCHROME C OXIDASE SUBUNIT VIIC"/>
    <property type="match status" value="1"/>
</dbReference>
<evidence type="ECO:0000256" key="6">
    <source>
        <dbReference type="ARBA" id="ARBA00022946"/>
    </source>
</evidence>
<dbReference type="SUPFAM" id="SSF81427">
    <property type="entry name" value="Mitochondrial cytochrome c oxidase subunit VIIc (aka VIIIa)"/>
    <property type="match status" value="1"/>
</dbReference>
<dbReference type="Pfam" id="PF02935">
    <property type="entry name" value="COX7C"/>
    <property type="match status" value="1"/>
</dbReference>
<proteinExistence type="inferred from homology"/>
<dbReference type="Gene3D" id="4.10.49.10">
    <property type="entry name" value="Cytochrome c oxidase subunit VIIc"/>
    <property type="match status" value="1"/>
</dbReference>
<keyword evidence="11" id="KW-1185">Reference proteome</keyword>
<keyword evidence="4 10" id="KW-0812">Transmembrane</keyword>
<dbReference type="GO" id="GO:0006123">
    <property type="term" value="P:mitochondrial electron transport, cytochrome c to oxygen"/>
    <property type="evidence" value="ECO:0007669"/>
    <property type="project" value="InterPro"/>
</dbReference>
<evidence type="ECO:0000256" key="9">
    <source>
        <dbReference type="ARBA" id="ARBA00023136"/>
    </source>
</evidence>
<keyword evidence="6" id="KW-0809">Transit peptide</keyword>
<keyword evidence="7 10" id="KW-1133">Transmembrane helix</keyword>
<evidence type="ECO:0000313" key="12">
    <source>
        <dbReference type="WBParaSite" id="Pan_g11748.t1"/>
    </source>
</evidence>
<dbReference type="GO" id="GO:0045277">
    <property type="term" value="C:respiratory chain complex IV"/>
    <property type="evidence" value="ECO:0007669"/>
    <property type="project" value="InterPro"/>
</dbReference>
<name>A0A7E4UQZ4_PANRE</name>
<evidence type="ECO:0000256" key="3">
    <source>
        <dbReference type="ARBA" id="ARBA00010514"/>
    </source>
</evidence>